<reference evidence="1" key="1">
    <citation type="submission" date="2016-01" db="EMBL/GenBank/DDBJ databases">
        <title>Reference transcriptome for the parasite Schistocephalus solidus: insights into the molecular evolution of parasitism.</title>
        <authorList>
            <person name="Hebert F.O."/>
            <person name="Grambauer S."/>
            <person name="Barber I."/>
            <person name="Landry C.R."/>
            <person name="Aubin-Horth N."/>
        </authorList>
    </citation>
    <scope>NUCLEOTIDE SEQUENCE</scope>
</reference>
<evidence type="ECO:0000313" key="1">
    <source>
        <dbReference type="EMBL" id="JAP56197.1"/>
    </source>
</evidence>
<protein>
    <submittedName>
        <fullName evidence="1">Uncharacterized protein</fullName>
    </submittedName>
</protein>
<dbReference type="EMBL" id="GEEE01007028">
    <property type="protein sequence ID" value="JAP56197.1"/>
    <property type="molecule type" value="Transcribed_RNA"/>
</dbReference>
<name>A0A0X3Q1V5_SCHSO</name>
<dbReference type="Gene3D" id="1.25.10.10">
    <property type="entry name" value="Leucine-rich Repeat Variant"/>
    <property type="match status" value="1"/>
</dbReference>
<feature type="non-terminal residue" evidence="1">
    <location>
        <position position="1"/>
    </location>
</feature>
<proteinExistence type="predicted"/>
<organism evidence="1">
    <name type="scientific">Schistocephalus solidus</name>
    <name type="common">Tapeworm</name>
    <dbReference type="NCBI Taxonomy" id="70667"/>
    <lineage>
        <taxon>Eukaryota</taxon>
        <taxon>Metazoa</taxon>
        <taxon>Spiralia</taxon>
        <taxon>Lophotrochozoa</taxon>
        <taxon>Platyhelminthes</taxon>
        <taxon>Cestoda</taxon>
        <taxon>Eucestoda</taxon>
        <taxon>Diphyllobothriidea</taxon>
        <taxon>Diphyllobothriidae</taxon>
        <taxon>Schistocephalus</taxon>
    </lineage>
</organism>
<dbReference type="InterPro" id="IPR011989">
    <property type="entry name" value="ARM-like"/>
</dbReference>
<gene>
    <name evidence="1" type="ORF">TR117250</name>
</gene>
<dbReference type="AlphaFoldDB" id="A0A0X3Q1V5"/>
<accession>A0A0X3Q1V5</accession>
<sequence>RQALAPEIDLVITVLKHVLSHETDPVLLSECIAASAEWMDSVVIDSVLLVHSDLIDLLYQLAPTSPVIYASVCDALAKILNCGHCGLEANKRTQSMLLHQLSLLTSLQPPFNAALEFHCVNVEVIEDEDLRDQYGAVVQSTASLLEAFADSQMERIVEELIAHPDTAEASGTLPFFEMLMKFFTTTGCYLLQEECSAQLMEAWFSYQSALLDLAPVSSDSTITTACRGADLAYKIYDRFLQALFDKLSYPNEKNWQELFENERWHAYRQDILDAFLASLNHPERRNWLLESYSSLVSLSARWKFTPSAWNTLESRLFVFGGLSEELNHRADRIAQSPYTPGDDLFALPAVSPEVSLCTIARAVIQTVAHLSASLTTSNFPYHQSGFLLVHIAGLGFLSQLHPFVRTCYRLARRLPDPGDLAGTSEIESRLLSYALFCLRVEGPEGYADNSSAVSTLPPDILLWLLLISSALSVVTEFLQNTTHLTRSDAEGLLSTLTDAGINLAAVSNWCQPMCSLLRRRMFYCVGRLFTFVSEATSVTQFAQIYLLPLLTEAEGAHIDKVDASTQLAEIARAKKYFQPTVEKSNWTTWSEEINYRTFGCSLIQLFKLFTTLCSFGEFFRGVGEVTDTSLGSSYYTEACLHSTYQPHARLLVRSLVLRIFKLLERLAVCDPTILTEMSEMITWLCEVALSAALYPTDKLNSSPVEPGADGKEGEEEASSKLELITALHDFACASGLSREESIADCLPLCWLLFEHMASAGACPCSHQSQVITFGSQVVNAITSRVSNYLLTRGIEQSQQFYLLAPLRLASMMHELIGDLQKFAVFLAKLVSWRPSACNFHSAPADQTSFLPAVTKDTTLAIAALAFTCLCLPEAEPFKAGCLLTTSILPRLREEDFIIFINLNASLLAFLLRVPSQSRRQHQVAGIFAQLANHCVKQQTAALRVVLGLAPLPPVGADREIINEIAAATDIRLTSVDRADLVSALTKVGSPCRLLSRALGRFLCKC</sequence>